<comment type="domain">
    <text evidence="10">The DHHC domain is required for palmitoyltransferase activity.</text>
</comment>
<accession>A0A8R1YLQ4</accession>
<feature type="transmembrane region" description="Helical" evidence="10">
    <location>
        <begin position="40"/>
        <end position="57"/>
    </location>
</feature>
<keyword evidence="6 10" id="KW-0472">Membrane</keyword>
<evidence type="ECO:0000256" key="4">
    <source>
        <dbReference type="ARBA" id="ARBA00022692"/>
    </source>
</evidence>
<feature type="compositionally biased region" description="Low complexity" evidence="11">
    <location>
        <begin position="297"/>
        <end position="314"/>
    </location>
</feature>
<dbReference type="InterPro" id="IPR001594">
    <property type="entry name" value="Palmitoyltrfase_DHHC"/>
</dbReference>
<dbReference type="InterPro" id="IPR039859">
    <property type="entry name" value="PFA4/ZDH16/20/ERF2-like"/>
</dbReference>
<accession>A0A2A6BVB3</accession>
<feature type="region of interest" description="Disordered" evidence="11">
    <location>
        <begin position="256"/>
        <end position="320"/>
    </location>
</feature>
<evidence type="ECO:0000256" key="8">
    <source>
        <dbReference type="ARBA" id="ARBA00023288"/>
    </source>
</evidence>
<evidence type="ECO:0000256" key="9">
    <source>
        <dbReference type="ARBA" id="ARBA00023315"/>
    </source>
</evidence>
<evidence type="ECO:0000256" key="6">
    <source>
        <dbReference type="ARBA" id="ARBA00023136"/>
    </source>
</evidence>
<organism evidence="12 13">
    <name type="scientific">Pristionchus pacificus</name>
    <name type="common">Parasitic nematode worm</name>
    <dbReference type="NCBI Taxonomy" id="54126"/>
    <lineage>
        <taxon>Eukaryota</taxon>
        <taxon>Metazoa</taxon>
        <taxon>Ecdysozoa</taxon>
        <taxon>Nematoda</taxon>
        <taxon>Chromadorea</taxon>
        <taxon>Rhabditida</taxon>
        <taxon>Rhabditina</taxon>
        <taxon>Diplogasteromorpha</taxon>
        <taxon>Diplogasteroidea</taxon>
        <taxon>Neodiplogasteridae</taxon>
        <taxon>Pristionchus</taxon>
    </lineage>
</organism>
<keyword evidence="5 10" id="KW-1133">Transmembrane helix</keyword>
<dbReference type="PANTHER" id="PTHR22883">
    <property type="entry name" value="ZINC FINGER DHHC DOMAIN CONTAINING PROTEIN"/>
    <property type="match status" value="1"/>
</dbReference>
<dbReference type="AlphaFoldDB" id="A0A2A6BVB3"/>
<feature type="region of interest" description="Disordered" evidence="11">
    <location>
        <begin position="333"/>
        <end position="445"/>
    </location>
</feature>
<reference evidence="13" key="1">
    <citation type="journal article" date="2008" name="Nat. Genet.">
        <title>The Pristionchus pacificus genome provides a unique perspective on nematode lifestyle and parasitism.</title>
        <authorList>
            <person name="Dieterich C."/>
            <person name="Clifton S.W."/>
            <person name="Schuster L.N."/>
            <person name="Chinwalla A."/>
            <person name="Delehaunty K."/>
            <person name="Dinkelacker I."/>
            <person name="Fulton L."/>
            <person name="Fulton R."/>
            <person name="Godfrey J."/>
            <person name="Minx P."/>
            <person name="Mitreva M."/>
            <person name="Roeseler W."/>
            <person name="Tian H."/>
            <person name="Witte H."/>
            <person name="Yang S.P."/>
            <person name="Wilson R.K."/>
            <person name="Sommer R.J."/>
        </authorList>
    </citation>
    <scope>NUCLEOTIDE SEQUENCE [LARGE SCALE GENOMIC DNA]</scope>
    <source>
        <strain evidence="13">PS312</strain>
    </source>
</reference>
<evidence type="ECO:0000256" key="1">
    <source>
        <dbReference type="ARBA" id="ARBA00004127"/>
    </source>
</evidence>
<proteinExistence type="inferred from homology"/>
<protein>
    <recommendedName>
        <fullName evidence="10">Palmitoyltransferase</fullName>
        <ecNumber evidence="10">2.3.1.225</ecNumber>
    </recommendedName>
</protein>
<keyword evidence="4 10" id="KW-0812">Transmembrane</keyword>
<feature type="compositionally biased region" description="Basic and acidic residues" evidence="11">
    <location>
        <begin position="356"/>
        <end position="365"/>
    </location>
</feature>
<keyword evidence="7" id="KW-0564">Palmitate</keyword>
<evidence type="ECO:0000256" key="2">
    <source>
        <dbReference type="ARBA" id="ARBA00008574"/>
    </source>
</evidence>
<dbReference type="EC" id="2.3.1.225" evidence="10"/>
<feature type="transmembrane region" description="Helical" evidence="10">
    <location>
        <begin position="12"/>
        <end position="34"/>
    </location>
</feature>
<evidence type="ECO:0000256" key="11">
    <source>
        <dbReference type="SAM" id="MobiDB-lite"/>
    </source>
</evidence>
<evidence type="ECO:0000313" key="13">
    <source>
        <dbReference type="Proteomes" id="UP000005239"/>
    </source>
</evidence>
<dbReference type="PROSITE" id="PS50216">
    <property type="entry name" value="DHHC"/>
    <property type="match status" value="1"/>
</dbReference>
<keyword evidence="9 10" id="KW-0012">Acyltransferase</keyword>
<gene>
    <name evidence="12" type="primary">WBGene00115730</name>
</gene>
<dbReference type="GO" id="GO:0019706">
    <property type="term" value="F:protein-cysteine S-palmitoyltransferase activity"/>
    <property type="evidence" value="ECO:0000318"/>
    <property type="project" value="GO_Central"/>
</dbReference>
<feature type="compositionally biased region" description="Low complexity" evidence="11">
    <location>
        <begin position="265"/>
        <end position="290"/>
    </location>
</feature>
<dbReference type="EnsemblMetazoa" id="PPA26176.1">
    <property type="protein sequence ID" value="PPA26176.1"/>
    <property type="gene ID" value="WBGene00115730"/>
</dbReference>
<name>A0A2A6BVB3_PRIPA</name>
<dbReference type="Proteomes" id="UP000005239">
    <property type="component" value="Unassembled WGS sequence"/>
</dbReference>
<comment type="similarity">
    <text evidence="2 10">Belongs to the DHHC palmitoyltransferase family.</text>
</comment>
<keyword evidence="8" id="KW-0449">Lipoprotein</keyword>
<keyword evidence="3 10" id="KW-0808">Transferase</keyword>
<evidence type="ECO:0000256" key="7">
    <source>
        <dbReference type="ARBA" id="ARBA00023139"/>
    </source>
</evidence>
<feature type="transmembrane region" description="Helical" evidence="10">
    <location>
        <begin position="136"/>
        <end position="167"/>
    </location>
</feature>
<evidence type="ECO:0000313" key="12">
    <source>
        <dbReference type="EnsemblMetazoa" id="PPA26176.1"/>
    </source>
</evidence>
<dbReference type="Pfam" id="PF01529">
    <property type="entry name" value="DHHC"/>
    <property type="match status" value="1"/>
</dbReference>
<evidence type="ECO:0000256" key="10">
    <source>
        <dbReference type="RuleBase" id="RU079119"/>
    </source>
</evidence>
<evidence type="ECO:0000256" key="5">
    <source>
        <dbReference type="ARBA" id="ARBA00022989"/>
    </source>
</evidence>
<sequence>MAGRRMFSKAQVFSWVLLILILPLVSFCTFPLFFPWTTQVHGVGWVYIVGLIVTITLKDPAPEQVRLKRAAGYIPPTKPPPGKKGHIIQNGFCTICDVDVSGTGSKHCKRCNKCCEQFDHHCVWLNTCIGGKNYKLFLLLIISLAVYLSFWLLVIAAVIICGFTHLADTVPALQTTKREEGVGWISFDSRLPIPLVGWILVDVVTFLMLLIFDGLILHLIYFHYKINKQGTTTYAFIQKQRKSMNVLLNRATTDTVTGNSLDTRTASTNASANAPNNPQQQPQQQQQPQHHQPRPPSVSSGDVAADGGSAAAGADPPPIVAAAPQAGAVVEVVDETSRDSPSLGPPMPSPPSSPEESSRAEESHRAASQQEVVIEQERREEVYRMAESRQREEEQEDRPSSVMHRPMSGLSFRSVGVAPVGRTRGTFTATRPHSSAMRRVPGQVV</sequence>
<reference evidence="12" key="2">
    <citation type="submission" date="2022-06" db="UniProtKB">
        <authorList>
            <consortium name="EnsemblMetazoa"/>
        </authorList>
    </citation>
    <scope>IDENTIFICATION</scope>
    <source>
        <strain evidence="12">PS312</strain>
    </source>
</reference>
<dbReference type="GO" id="GO:0006612">
    <property type="term" value="P:protein targeting to membrane"/>
    <property type="evidence" value="ECO:0000318"/>
    <property type="project" value="GO_Central"/>
</dbReference>
<evidence type="ECO:0000256" key="3">
    <source>
        <dbReference type="ARBA" id="ARBA00022679"/>
    </source>
</evidence>
<comment type="subcellular location">
    <subcellularLocation>
        <location evidence="1">Endomembrane system</location>
        <topology evidence="1">Multi-pass membrane protein</topology>
    </subcellularLocation>
</comment>
<dbReference type="PANTHER" id="PTHR22883:SF301">
    <property type="entry name" value="PALMITOYLTRANSFERASE ZDHHC12"/>
    <property type="match status" value="1"/>
</dbReference>
<dbReference type="OrthoDB" id="331948at2759"/>
<dbReference type="GO" id="GO:0005783">
    <property type="term" value="C:endoplasmic reticulum"/>
    <property type="evidence" value="ECO:0000318"/>
    <property type="project" value="GO_Central"/>
</dbReference>
<comment type="catalytic activity">
    <reaction evidence="10">
        <text>L-cysteinyl-[protein] + hexadecanoyl-CoA = S-hexadecanoyl-L-cysteinyl-[protein] + CoA</text>
        <dbReference type="Rhea" id="RHEA:36683"/>
        <dbReference type="Rhea" id="RHEA-COMP:10131"/>
        <dbReference type="Rhea" id="RHEA-COMP:11032"/>
        <dbReference type="ChEBI" id="CHEBI:29950"/>
        <dbReference type="ChEBI" id="CHEBI:57287"/>
        <dbReference type="ChEBI" id="CHEBI:57379"/>
        <dbReference type="ChEBI" id="CHEBI:74151"/>
        <dbReference type="EC" id="2.3.1.225"/>
    </reaction>
</comment>
<dbReference type="GO" id="GO:0005794">
    <property type="term" value="C:Golgi apparatus"/>
    <property type="evidence" value="ECO:0000318"/>
    <property type="project" value="GO_Central"/>
</dbReference>
<feature type="compositionally biased region" description="Pro residues" evidence="11">
    <location>
        <begin position="343"/>
        <end position="353"/>
    </location>
</feature>
<keyword evidence="13" id="KW-1185">Reference proteome</keyword>
<feature type="transmembrane region" description="Helical" evidence="10">
    <location>
        <begin position="195"/>
        <end position="221"/>
    </location>
</feature>
<feature type="compositionally biased region" description="Basic and acidic residues" evidence="11">
    <location>
        <begin position="375"/>
        <end position="392"/>
    </location>
</feature>